<evidence type="ECO:0000259" key="2">
    <source>
        <dbReference type="Pfam" id="PF00014"/>
    </source>
</evidence>
<dbReference type="OrthoDB" id="7808666at2759"/>
<dbReference type="SUPFAM" id="SSF57362">
    <property type="entry name" value="BPTI-like"/>
    <property type="match status" value="1"/>
</dbReference>
<proteinExistence type="predicted"/>
<sequence>MSAQCQLRITVLLCVILAMIQEKQVPVEATVRDLCQSVPSTSNGICMPSTMNIYYDPETQKCRYIGCSNKRQFQTLEDCDKICNNARHVKRRNRTKANETTH</sequence>
<gene>
    <name evidence="4" type="primary">LOC108086070</name>
</gene>
<organism evidence="3 4">
    <name type="scientific">Drosophila kikkawai</name>
    <name type="common">Fruit fly</name>
    <dbReference type="NCBI Taxonomy" id="30033"/>
    <lineage>
        <taxon>Eukaryota</taxon>
        <taxon>Metazoa</taxon>
        <taxon>Ecdysozoa</taxon>
        <taxon>Arthropoda</taxon>
        <taxon>Hexapoda</taxon>
        <taxon>Insecta</taxon>
        <taxon>Pterygota</taxon>
        <taxon>Neoptera</taxon>
        <taxon>Endopterygota</taxon>
        <taxon>Diptera</taxon>
        <taxon>Brachycera</taxon>
        <taxon>Muscomorpha</taxon>
        <taxon>Ephydroidea</taxon>
        <taxon>Drosophilidae</taxon>
        <taxon>Drosophila</taxon>
        <taxon>Sophophora</taxon>
    </lineage>
</organism>
<dbReference type="AlphaFoldDB" id="A0A6P4JTP6"/>
<feature type="domain" description="BPTI/Kunitz inhibitor" evidence="2">
    <location>
        <begin position="41"/>
        <end position="83"/>
    </location>
</feature>
<dbReference type="GeneID" id="108086070"/>
<accession>A0A6P4JTP6</accession>
<protein>
    <recommendedName>
        <fullName evidence="2">BPTI/Kunitz inhibitor domain-containing protein</fullName>
    </recommendedName>
</protein>
<evidence type="ECO:0000256" key="1">
    <source>
        <dbReference type="SAM" id="SignalP"/>
    </source>
</evidence>
<dbReference type="GO" id="GO:0004867">
    <property type="term" value="F:serine-type endopeptidase inhibitor activity"/>
    <property type="evidence" value="ECO:0007669"/>
    <property type="project" value="InterPro"/>
</dbReference>
<keyword evidence="3" id="KW-1185">Reference proteome</keyword>
<dbReference type="Pfam" id="PF00014">
    <property type="entry name" value="Kunitz_BPTI"/>
    <property type="match status" value="1"/>
</dbReference>
<reference evidence="3" key="1">
    <citation type="submission" date="2025-05" db="UniProtKB">
        <authorList>
            <consortium name="RefSeq"/>
        </authorList>
    </citation>
    <scope>NUCLEOTIDE SEQUENCE [LARGE SCALE GENOMIC DNA]</scope>
    <source>
        <strain evidence="3">14028-0561.14</strain>
    </source>
</reference>
<dbReference type="Gene3D" id="4.10.410.10">
    <property type="entry name" value="Pancreatic trypsin inhibitor Kunitz domain"/>
    <property type="match status" value="1"/>
</dbReference>
<dbReference type="RefSeq" id="XP_017038378.1">
    <property type="nucleotide sequence ID" value="XM_017182889.3"/>
</dbReference>
<dbReference type="InterPro" id="IPR002223">
    <property type="entry name" value="Kunitz_BPTI"/>
</dbReference>
<feature type="chain" id="PRO_5028279479" description="BPTI/Kunitz inhibitor domain-containing protein" evidence="1">
    <location>
        <begin position="30"/>
        <end position="102"/>
    </location>
</feature>
<name>A0A6P4JTP6_DROKI</name>
<reference evidence="4" key="2">
    <citation type="submission" date="2025-08" db="UniProtKB">
        <authorList>
            <consortium name="RefSeq"/>
        </authorList>
    </citation>
    <scope>IDENTIFICATION</scope>
    <source>
        <strain evidence="4">14028-0561.14</strain>
        <tissue evidence="4">Whole fly</tissue>
    </source>
</reference>
<dbReference type="OMA" id="KICNNAR"/>
<evidence type="ECO:0000313" key="3">
    <source>
        <dbReference type="Proteomes" id="UP001652661"/>
    </source>
</evidence>
<evidence type="ECO:0000313" key="4">
    <source>
        <dbReference type="RefSeq" id="XP_017038378.1"/>
    </source>
</evidence>
<feature type="signal peptide" evidence="1">
    <location>
        <begin position="1"/>
        <end position="29"/>
    </location>
</feature>
<dbReference type="InterPro" id="IPR036880">
    <property type="entry name" value="Kunitz_BPTI_sf"/>
</dbReference>
<keyword evidence="1" id="KW-0732">Signal</keyword>
<dbReference type="Proteomes" id="UP001652661">
    <property type="component" value="Chromosome 2L"/>
</dbReference>